<keyword evidence="2" id="KW-1185">Reference proteome</keyword>
<evidence type="ECO:0000313" key="1">
    <source>
        <dbReference type="EMBL" id="KAJ8379356.1"/>
    </source>
</evidence>
<gene>
    <name evidence="1" type="ORF">SKAU_G00001340</name>
</gene>
<accession>A0A9Q1G9E5</accession>
<proteinExistence type="predicted"/>
<dbReference type="EMBL" id="JAINUF010000001">
    <property type="protein sequence ID" value="KAJ8379356.1"/>
    <property type="molecule type" value="Genomic_DNA"/>
</dbReference>
<protein>
    <submittedName>
        <fullName evidence="1">Uncharacterized protein</fullName>
    </submittedName>
</protein>
<comment type="caution">
    <text evidence="1">The sequence shown here is derived from an EMBL/GenBank/DDBJ whole genome shotgun (WGS) entry which is preliminary data.</text>
</comment>
<reference evidence="1" key="1">
    <citation type="journal article" date="2023" name="Science">
        <title>Genome structures resolve the early diversification of teleost fishes.</title>
        <authorList>
            <person name="Parey E."/>
            <person name="Louis A."/>
            <person name="Montfort J."/>
            <person name="Bouchez O."/>
            <person name="Roques C."/>
            <person name="Iampietro C."/>
            <person name="Lluch J."/>
            <person name="Castinel A."/>
            <person name="Donnadieu C."/>
            <person name="Desvignes T."/>
            <person name="Floi Bucao C."/>
            <person name="Jouanno E."/>
            <person name="Wen M."/>
            <person name="Mejri S."/>
            <person name="Dirks R."/>
            <person name="Jansen H."/>
            <person name="Henkel C."/>
            <person name="Chen W.J."/>
            <person name="Zahm M."/>
            <person name="Cabau C."/>
            <person name="Klopp C."/>
            <person name="Thompson A.W."/>
            <person name="Robinson-Rechavi M."/>
            <person name="Braasch I."/>
            <person name="Lecointre G."/>
            <person name="Bobe J."/>
            <person name="Postlethwait J.H."/>
            <person name="Berthelot C."/>
            <person name="Roest Crollius H."/>
            <person name="Guiguen Y."/>
        </authorList>
    </citation>
    <scope>NUCLEOTIDE SEQUENCE</scope>
    <source>
        <strain evidence="1">WJC10195</strain>
    </source>
</reference>
<dbReference type="AlphaFoldDB" id="A0A9Q1G9E5"/>
<organism evidence="1 2">
    <name type="scientific">Synaphobranchus kaupii</name>
    <name type="common">Kaup's arrowtooth eel</name>
    <dbReference type="NCBI Taxonomy" id="118154"/>
    <lineage>
        <taxon>Eukaryota</taxon>
        <taxon>Metazoa</taxon>
        <taxon>Chordata</taxon>
        <taxon>Craniata</taxon>
        <taxon>Vertebrata</taxon>
        <taxon>Euteleostomi</taxon>
        <taxon>Actinopterygii</taxon>
        <taxon>Neopterygii</taxon>
        <taxon>Teleostei</taxon>
        <taxon>Anguilliformes</taxon>
        <taxon>Synaphobranchidae</taxon>
        <taxon>Synaphobranchus</taxon>
    </lineage>
</organism>
<dbReference type="Proteomes" id="UP001152622">
    <property type="component" value="Chromosome 1"/>
</dbReference>
<evidence type="ECO:0000313" key="2">
    <source>
        <dbReference type="Proteomes" id="UP001152622"/>
    </source>
</evidence>
<name>A0A9Q1G9E5_SYNKA</name>
<sequence>MKQSRNLAVNSGLRNPIRFQLYCGTGSLVLFTETDAPVGTTPLFVITSAQTLPFIPSMPQLHPPYITALVFARLTEGPAVRPRASELRQAFAVPRALVRVAGSLGG</sequence>